<sequence>MEEELNKISNKIRETERWIKGLQKTLKKALRLAKAPLQNIYKIEPLMGDLEEALNKTQFDKDALLQATSILKEYIERLKDDFRFDFSKRLNEGLQENGMDLRGNLPVLYTGFYRMEVDFVGGKVHILFGPEKIGKCALSPGEIIETLQKIDDGLQKNSVPEDELIDRLFQAWRRATLMLQKERIPVTAVLTELALLLQKRQFYENPSKRNYREYSRQQFAYDIYRLRKRGIRQIYGRELHLIASTFDATRKKIDYIWIPTNERGEGTNYSYVTFK</sequence>
<gene>
    <name evidence="1" type="ORF">CH333_09800</name>
</gene>
<reference evidence="1 2" key="1">
    <citation type="submission" date="2017-07" db="EMBL/GenBank/DDBJ databases">
        <title>Recovery of genomes from metagenomes via a dereplication, aggregation, and scoring strategy.</title>
        <authorList>
            <person name="Sieber C.M."/>
            <person name="Probst A.J."/>
            <person name="Sharrar A."/>
            <person name="Thomas B.C."/>
            <person name="Hess M."/>
            <person name="Tringe S.G."/>
            <person name="Banfield J.F."/>
        </authorList>
    </citation>
    <scope>NUCLEOTIDE SEQUENCE [LARGE SCALE GENOMIC DNA]</scope>
    <source>
        <strain evidence="1">JGI_Cruoil_03_44_89</strain>
    </source>
</reference>
<dbReference type="AlphaFoldDB" id="A0A235BNK8"/>
<comment type="caution">
    <text evidence="1">The sequence shown here is derived from an EMBL/GenBank/DDBJ whole genome shotgun (WGS) entry which is preliminary data.</text>
</comment>
<protein>
    <submittedName>
        <fullName evidence="1">Uncharacterized protein</fullName>
    </submittedName>
</protein>
<evidence type="ECO:0000313" key="2">
    <source>
        <dbReference type="Proteomes" id="UP000215215"/>
    </source>
</evidence>
<accession>A0A235BNK8</accession>
<name>A0A235BNK8_UNCW3</name>
<proteinExistence type="predicted"/>
<evidence type="ECO:0000313" key="1">
    <source>
        <dbReference type="EMBL" id="OYD13821.1"/>
    </source>
</evidence>
<dbReference type="EMBL" id="NOZQ01000214">
    <property type="protein sequence ID" value="OYD13821.1"/>
    <property type="molecule type" value="Genomic_DNA"/>
</dbReference>
<organism evidence="1 2">
    <name type="scientific">candidate division WOR-3 bacterium JGI_Cruoil_03_44_89</name>
    <dbReference type="NCBI Taxonomy" id="1973748"/>
    <lineage>
        <taxon>Bacteria</taxon>
        <taxon>Bacteria division WOR-3</taxon>
    </lineage>
</organism>
<dbReference type="Proteomes" id="UP000215215">
    <property type="component" value="Unassembled WGS sequence"/>
</dbReference>